<dbReference type="OMA" id="NERCRYF"/>
<gene>
    <name evidence="2" type="ORF">GSPATT00020907001</name>
</gene>
<dbReference type="KEGG" id="ptm:GSPATT00020907001"/>
<dbReference type="Pfam" id="PF14608">
    <property type="entry name" value="zf-CCCH_2"/>
    <property type="match status" value="3"/>
</dbReference>
<proteinExistence type="predicted"/>
<reference evidence="2 3" key="1">
    <citation type="journal article" date="2006" name="Nature">
        <title>Global trends of whole-genome duplications revealed by the ciliate Paramecium tetraurelia.</title>
        <authorList>
            <consortium name="Genoscope"/>
            <person name="Aury J.-M."/>
            <person name="Jaillon O."/>
            <person name="Duret L."/>
            <person name="Noel B."/>
            <person name="Jubin C."/>
            <person name="Porcel B.M."/>
            <person name="Segurens B."/>
            <person name="Daubin V."/>
            <person name="Anthouard V."/>
            <person name="Aiach N."/>
            <person name="Arnaiz O."/>
            <person name="Billaut A."/>
            <person name="Beisson J."/>
            <person name="Blanc I."/>
            <person name="Bouhouche K."/>
            <person name="Camara F."/>
            <person name="Duharcourt S."/>
            <person name="Guigo R."/>
            <person name="Gogendeau D."/>
            <person name="Katinka M."/>
            <person name="Keller A.-M."/>
            <person name="Kissmehl R."/>
            <person name="Klotz C."/>
            <person name="Koll F."/>
            <person name="Le Moue A."/>
            <person name="Lepere C."/>
            <person name="Malinsky S."/>
            <person name="Nowacki M."/>
            <person name="Nowak J.K."/>
            <person name="Plattner H."/>
            <person name="Poulain J."/>
            <person name="Ruiz F."/>
            <person name="Serrano V."/>
            <person name="Zagulski M."/>
            <person name="Dessen P."/>
            <person name="Betermier M."/>
            <person name="Weissenbach J."/>
            <person name="Scarpelli C."/>
            <person name="Schachter V."/>
            <person name="Sperling L."/>
            <person name="Meyer E."/>
            <person name="Cohen J."/>
            <person name="Wincker P."/>
        </authorList>
    </citation>
    <scope>NUCLEOTIDE SEQUENCE [LARGE SCALE GENOMIC DNA]</scope>
    <source>
        <strain evidence="2 3">Stock d4-2</strain>
    </source>
</reference>
<evidence type="ECO:0008006" key="4">
    <source>
        <dbReference type="Google" id="ProtNLM"/>
    </source>
</evidence>
<organism evidence="2 3">
    <name type="scientific">Paramecium tetraurelia</name>
    <dbReference type="NCBI Taxonomy" id="5888"/>
    <lineage>
        <taxon>Eukaryota</taxon>
        <taxon>Sar</taxon>
        <taxon>Alveolata</taxon>
        <taxon>Ciliophora</taxon>
        <taxon>Intramacronucleata</taxon>
        <taxon>Oligohymenophorea</taxon>
        <taxon>Peniculida</taxon>
        <taxon>Parameciidae</taxon>
        <taxon>Paramecium</taxon>
    </lineage>
</organism>
<dbReference type="Proteomes" id="UP000000600">
    <property type="component" value="Unassembled WGS sequence"/>
</dbReference>
<evidence type="ECO:0000256" key="1">
    <source>
        <dbReference type="SAM" id="MobiDB-lite"/>
    </source>
</evidence>
<feature type="compositionally biased region" description="Basic and acidic residues" evidence="1">
    <location>
        <begin position="104"/>
        <end position="115"/>
    </location>
</feature>
<dbReference type="EMBL" id="CT868607">
    <property type="protein sequence ID" value="CAK87254.1"/>
    <property type="molecule type" value="Genomic_DNA"/>
</dbReference>
<dbReference type="HOGENOM" id="CLU_1083620_0_0_1"/>
<feature type="region of interest" description="Disordered" evidence="1">
    <location>
        <begin position="104"/>
        <end position="158"/>
    </location>
</feature>
<evidence type="ECO:0000313" key="3">
    <source>
        <dbReference type="Proteomes" id="UP000000600"/>
    </source>
</evidence>
<dbReference type="GeneID" id="5040436"/>
<dbReference type="RefSeq" id="XP_001454651.1">
    <property type="nucleotide sequence ID" value="XM_001454614.2"/>
</dbReference>
<sequence>MISETQFRRDLNVKFCQTSLVHDLSEYGIQFLYEAIRLYKGTNKMNRKQMVKSLQEIANKPLSELQYVELLDWFEDYCIQQAKKFQQLKNRSLFTKSIQAIKNDQARDQNEHQNKELSQPVHKKVKINNEDDNNNDVQKVKPEIEDEPESMSDENQSNQNQADQLMLLLLLTAVNQQSKVIDIQSQVKQKTNIINERCRYFPNCTNKHCQYIHPKIKCKYFPYCNKGNQCIYVHQQCKHGIHCKNPQCSYDHPYKKK</sequence>
<evidence type="ECO:0000313" key="2">
    <source>
        <dbReference type="EMBL" id="CAK87254.1"/>
    </source>
</evidence>
<dbReference type="eggNOG" id="KOG3702">
    <property type="taxonomic scope" value="Eukaryota"/>
</dbReference>
<dbReference type="STRING" id="5888.A0DW37"/>
<name>A0DW37_PARTE</name>
<accession>A0DW37</accession>
<dbReference type="InParanoid" id="A0DW37"/>
<dbReference type="OrthoDB" id="306918at2759"/>
<dbReference type="AlphaFoldDB" id="A0DW37"/>
<protein>
    <recommendedName>
        <fullName evidence="4">C3H1-type domain-containing protein</fullName>
    </recommendedName>
</protein>
<dbReference type="Gene3D" id="4.10.1000.30">
    <property type="match status" value="1"/>
</dbReference>
<keyword evidence="3" id="KW-1185">Reference proteome</keyword>